<evidence type="ECO:0000256" key="5">
    <source>
        <dbReference type="ARBA" id="ARBA00022801"/>
    </source>
</evidence>
<dbReference type="NCBIfam" id="TIGR02063">
    <property type="entry name" value="RNase_R"/>
    <property type="match status" value="1"/>
</dbReference>
<dbReference type="SMART" id="SM00955">
    <property type="entry name" value="RNB"/>
    <property type="match status" value="1"/>
</dbReference>
<name>A0ABP0S895_9DINO</name>
<dbReference type="InterPro" id="IPR001900">
    <property type="entry name" value="RNase_II/R"/>
</dbReference>
<gene>
    <name evidence="10" type="ORF">CCMP2556_LOCUS50582</name>
</gene>
<evidence type="ECO:0000256" key="6">
    <source>
        <dbReference type="ARBA" id="ARBA00022839"/>
    </source>
</evidence>
<dbReference type="InterPro" id="IPR040476">
    <property type="entry name" value="CSD2"/>
</dbReference>
<dbReference type="Pfam" id="PF17876">
    <property type="entry name" value="CSD2"/>
    <property type="match status" value="1"/>
</dbReference>
<dbReference type="PANTHER" id="PTHR23355">
    <property type="entry name" value="RIBONUCLEASE"/>
    <property type="match status" value="1"/>
</dbReference>
<dbReference type="Gene3D" id="2.40.50.140">
    <property type="entry name" value="Nucleic acid-binding proteins"/>
    <property type="match status" value="1"/>
</dbReference>
<dbReference type="Proteomes" id="UP001642484">
    <property type="component" value="Unassembled WGS sequence"/>
</dbReference>
<accession>A0ABP0S895</accession>
<evidence type="ECO:0000256" key="2">
    <source>
        <dbReference type="ARBA" id="ARBA00012163"/>
    </source>
</evidence>
<keyword evidence="11" id="KW-1185">Reference proteome</keyword>
<evidence type="ECO:0000256" key="3">
    <source>
        <dbReference type="ARBA" id="ARBA00022490"/>
    </source>
</evidence>
<organism evidence="10 11">
    <name type="scientific">Durusdinium trenchii</name>
    <dbReference type="NCBI Taxonomy" id="1381693"/>
    <lineage>
        <taxon>Eukaryota</taxon>
        <taxon>Sar</taxon>
        <taxon>Alveolata</taxon>
        <taxon>Dinophyceae</taxon>
        <taxon>Suessiales</taxon>
        <taxon>Symbiodiniaceae</taxon>
        <taxon>Durusdinium</taxon>
    </lineage>
</organism>
<dbReference type="InterPro" id="IPR003029">
    <property type="entry name" value="S1_domain"/>
</dbReference>
<evidence type="ECO:0000259" key="9">
    <source>
        <dbReference type="PROSITE" id="PS50126"/>
    </source>
</evidence>
<evidence type="ECO:0000256" key="8">
    <source>
        <dbReference type="SAM" id="MobiDB-lite"/>
    </source>
</evidence>
<dbReference type="Pfam" id="PF00575">
    <property type="entry name" value="S1"/>
    <property type="match status" value="1"/>
</dbReference>
<feature type="compositionally biased region" description="Basic residues" evidence="8">
    <location>
        <begin position="730"/>
        <end position="743"/>
    </location>
</feature>
<evidence type="ECO:0000256" key="7">
    <source>
        <dbReference type="ARBA" id="ARBA00022884"/>
    </source>
</evidence>
<dbReference type="InterPro" id="IPR050180">
    <property type="entry name" value="RNR_Ribonuclease"/>
</dbReference>
<feature type="compositionally biased region" description="Low complexity" evidence="8">
    <location>
        <begin position="711"/>
        <end position="729"/>
    </location>
</feature>
<dbReference type="EC" id="3.1.13.1" evidence="2"/>
<dbReference type="InterPro" id="IPR012340">
    <property type="entry name" value="NA-bd_OB-fold"/>
</dbReference>
<dbReference type="EMBL" id="CAXAMN010027128">
    <property type="protein sequence ID" value="CAK9108569.1"/>
    <property type="molecule type" value="Genomic_DNA"/>
</dbReference>
<dbReference type="Pfam" id="PF00773">
    <property type="entry name" value="RNB"/>
    <property type="match status" value="1"/>
</dbReference>
<proteinExistence type="inferred from homology"/>
<dbReference type="PANTHER" id="PTHR23355:SF9">
    <property type="entry name" value="DIS3-LIKE EXONUCLEASE 2"/>
    <property type="match status" value="1"/>
</dbReference>
<keyword evidence="7" id="KW-0694">RNA-binding</keyword>
<dbReference type="NCBIfam" id="TIGR00358">
    <property type="entry name" value="3_prime_RNase"/>
    <property type="match status" value="1"/>
</dbReference>
<keyword evidence="6" id="KW-0269">Exonuclease</keyword>
<feature type="region of interest" description="Disordered" evidence="8">
    <location>
        <begin position="693"/>
        <end position="743"/>
    </location>
</feature>
<dbReference type="SUPFAM" id="SSF50249">
    <property type="entry name" value="Nucleic acid-binding proteins"/>
    <property type="match status" value="4"/>
</dbReference>
<evidence type="ECO:0000256" key="1">
    <source>
        <dbReference type="ARBA" id="ARBA00001849"/>
    </source>
</evidence>
<feature type="domain" description="S1 motif" evidence="9">
    <location>
        <begin position="606"/>
        <end position="688"/>
    </location>
</feature>
<reference evidence="10 11" key="1">
    <citation type="submission" date="2024-02" db="EMBL/GenBank/DDBJ databases">
        <authorList>
            <person name="Chen Y."/>
            <person name="Shah S."/>
            <person name="Dougan E. K."/>
            <person name="Thang M."/>
            <person name="Chan C."/>
        </authorList>
    </citation>
    <scope>NUCLEOTIDE SEQUENCE [LARGE SCALE GENOMIC DNA]</scope>
</reference>
<evidence type="ECO:0000313" key="11">
    <source>
        <dbReference type="Proteomes" id="UP001642484"/>
    </source>
</evidence>
<evidence type="ECO:0000313" key="10">
    <source>
        <dbReference type="EMBL" id="CAK9108569.1"/>
    </source>
</evidence>
<comment type="caution">
    <text evidence="10">The sequence shown here is derived from an EMBL/GenBank/DDBJ whole genome shotgun (WGS) entry which is preliminary data.</text>
</comment>
<dbReference type="SMART" id="SM00316">
    <property type="entry name" value="S1"/>
    <property type="match status" value="1"/>
</dbReference>
<keyword evidence="4" id="KW-0540">Nuclease</keyword>
<keyword evidence="5" id="KW-0378">Hydrolase</keyword>
<comment type="catalytic activity">
    <reaction evidence="1">
        <text>Exonucleolytic cleavage in the 3'- to 5'-direction to yield nucleoside 5'-phosphates.</text>
        <dbReference type="EC" id="3.1.13.1"/>
    </reaction>
</comment>
<dbReference type="InterPro" id="IPR004476">
    <property type="entry name" value="RNase_II/RNase_R"/>
</dbReference>
<dbReference type="InterPro" id="IPR011805">
    <property type="entry name" value="RNase_R"/>
</dbReference>
<feature type="compositionally biased region" description="Basic residues" evidence="8">
    <location>
        <begin position="698"/>
        <end position="708"/>
    </location>
</feature>
<dbReference type="HAMAP" id="MF_01895">
    <property type="entry name" value="RNase_R"/>
    <property type="match status" value="1"/>
</dbReference>
<dbReference type="PROSITE" id="PS50126">
    <property type="entry name" value="S1"/>
    <property type="match status" value="1"/>
</dbReference>
<dbReference type="CDD" id="cd04471">
    <property type="entry name" value="S1_RNase_R"/>
    <property type="match status" value="1"/>
</dbReference>
<keyword evidence="3" id="KW-0963">Cytoplasm</keyword>
<evidence type="ECO:0000256" key="4">
    <source>
        <dbReference type="ARBA" id="ARBA00022722"/>
    </source>
</evidence>
<protein>
    <recommendedName>
        <fullName evidence="2">exoribonuclease II</fullName>
        <ecNumber evidence="2">3.1.13.1</ecNumber>
    </recommendedName>
</protein>
<sequence length="743" mass="83729">MKPKNLAKKLGVTKKKQAKFDAALIEAEQAGELRVAESGRIQSKVPQGSHLGIVHRVKSGDAYIILREPKPLGLSEDVFVDKHDLKDAQNGDEVFIKLLQRRKSRGQRCGYVVEVVERATNVFVGTYFEEDESGWVQIDGKEFPEPVWVGDPGAKGAQEEDKVVIEMLRFPAVGQIGEAVLTEVLGARGTPGVDTQMIIHEFGIPDAFPQAVLDDARLEAENFDENDLTDREDLTGKTIVTIDPKTARDFDDAISLERIEKGHWELGVHIADVSHFVQPGTELDREAELRGTSVYLPTKVIPMLPEVISNGLASLQEGKVRFTMSAFIEYTAEGVPVSTRFSRSAIQVSQRFAYEEVMPIIEADDAQQIEGVTPEIRKLLKEMHHLAMILRKRRFAKGALELDMPEVRLSLNPDGEVTGAYETEHDESHQVIEEFMLAANIAVAVKFKDEGIDFLRRVHADPAETKLKTLKQFVEALGFELEQYQSKKHLQGLLNQVRGTPQERAVNYAFLRSLKQAEYSPIEMGHYALAEDQYCHFTSPIRRYPDLHIHRLMASLVCDNVTYRTLSAEDLIRLGHHCSNTARRAEQAERELTKIKLLSHFAERVGDQIEAVVTGVERFGLFCRGLEIPVEGLVHISVVSSEDYYEYDREAMALVGRRSGKMIRMGDRATVEVVHVDVDRRELNFKMITHTETEVRQAKKKATKKKGQPPRNSKGGKPNSKSNKKASATKSKRKPNQRKRKRK</sequence>